<organism evidence="1 2">
    <name type="scientific">Faecalibaculum rodentium</name>
    <dbReference type="NCBI Taxonomy" id="1702221"/>
    <lineage>
        <taxon>Bacteria</taxon>
        <taxon>Bacillati</taxon>
        <taxon>Bacillota</taxon>
        <taxon>Erysipelotrichia</taxon>
        <taxon>Erysipelotrichales</taxon>
        <taxon>Erysipelotrichaceae</taxon>
        <taxon>Faecalibaculum</taxon>
    </lineage>
</organism>
<dbReference type="InterPro" id="IPR025233">
    <property type="entry name" value="DUF4176"/>
</dbReference>
<sequence length="92" mass="11032">MTQKKEWLPLGTVVTMKEGVKRLMIVGRIQRGSDDLLYDYAGVLWPEGMIRSDRLYLFNYEDIDILWSIGYQEKEEFNFRHVLNEQHDILHE</sequence>
<dbReference type="Proteomes" id="UP000069771">
    <property type="component" value="Chromosome"/>
</dbReference>
<gene>
    <name evidence="1" type="ORF">AALO17_08100</name>
</gene>
<dbReference type="Pfam" id="PF13780">
    <property type="entry name" value="DUF4176"/>
    <property type="match status" value="1"/>
</dbReference>
<reference evidence="1 2" key="1">
    <citation type="journal article" date="2016" name="Gut Pathog.">
        <title>Whole genome sequencing of "Faecalibaculum rodentium" ALO17, isolated from C57BL/6J laboratory mouse feces.</title>
        <authorList>
            <person name="Lim S."/>
            <person name="Chang D.H."/>
            <person name="Ahn S."/>
            <person name="Kim B.C."/>
        </authorList>
    </citation>
    <scope>NUCLEOTIDE SEQUENCE [LARGE SCALE GENOMIC DNA]</scope>
    <source>
        <strain evidence="1 2">Alo17</strain>
    </source>
</reference>
<keyword evidence="2" id="KW-1185">Reference proteome</keyword>
<evidence type="ECO:0000313" key="1">
    <source>
        <dbReference type="EMBL" id="AMK53944.1"/>
    </source>
</evidence>
<dbReference type="AlphaFoldDB" id="A0A140DTG7"/>
<evidence type="ECO:0008006" key="3">
    <source>
        <dbReference type="Google" id="ProtNLM"/>
    </source>
</evidence>
<dbReference type="EMBL" id="CP011391">
    <property type="protein sequence ID" value="AMK53944.1"/>
    <property type="molecule type" value="Genomic_DNA"/>
</dbReference>
<evidence type="ECO:0000313" key="2">
    <source>
        <dbReference type="Proteomes" id="UP000069771"/>
    </source>
</evidence>
<dbReference type="OrthoDB" id="5124454at2"/>
<proteinExistence type="predicted"/>
<name>A0A140DTG7_9FIRM</name>
<protein>
    <recommendedName>
        <fullName evidence="3">DUF4176 domain-containing protein</fullName>
    </recommendedName>
</protein>
<dbReference type="RefSeq" id="WP_067555717.1">
    <property type="nucleotide sequence ID" value="NZ_CAJTBG010000068.1"/>
</dbReference>
<accession>A0A140DTG7</accession>
<dbReference type="KEGG" id="fro:AALO17_08100"/>
<dbReference type="GeneID" id="78477612"/>